<dbReference type="PANTHER" id="PTHR42870">
    <property type="entry name" value="ACETYL-COA C-ACETYLTRANSFERASE"/>
    <property type="match status" value="1"/>
</dbReference>
<sequence>MPKRLLDFRDVTAIAGVGYTPFTKNSGVSTLTLACRAVLAALDDAGLPPDAVDGLATHRVGDSAPPSLVAPALGLPDLAWHLDQFGGGSVSHAVVGQAALAVATGMAETVVCYRAINARSEFRMGGTGRGVPVSPEVQYQAPYGYVAPPQQYAMYARAHMLRYGTKEEHFGRLAVTQRANAAKNPRALMRTPITLDDYLAARWIAEPFRLLDCCLETDGACAVVVTTAERARDLRRHPVLISAAAWGGGTSHLSGTAPADPTVTAAAALAPRLYAQAGLGPRDVDVAEIYDCFTYSVIVQLEDYGFCAKGEGGPYVDSGATAMDGELPVNTHGGFLSEGYVHGVNHIAEAVAQLRGEAGERQVPGAEVALSTAQPGYILPATSALILRRS</sequence>
<name>A0ABV5IWL1_9ACTN</name>
<reference evidence="2 3" key="1">
    <citation type="submission" date="2024-09" db="EMBL/GenBank/DDBJ databases">
        <authorList>
            <person name="Sun Q."/>
            <person name="Mori K."/>
        </authorList>
    </citation>
    <scope>NUCLEOTIDE SEQUENCE [LARGE SCALE GENOMIC DNA]</scope>
    <source>
        <strain evidence="2 3">CCM 3426</strain>
    </source>
</reference>
<dbReference type="EMBL" id="JBHMEI010000090">
    <property type="protein sequence ID" value="MFB9208958.1"/>
    <property type="molecule type" value="Genomic_DNA"/>
</dbReference>
<evidence type="ECO:0000313" key="2">
    <source>
        <dbReference type="EMBL" id="MFB9208958.1"/>
    </source>
</evidence>
<dbReference type="Gene3D" id="3.40.47.10">
    <property type="match status" value="1"/>
</dbReference>
<dbReference type="RefSeq" id="WP_229824897.1">
    <property type="nucleotide sequence ID" value="NZ_BMRC01000031.1"/>
</dbReference>
<dbReference type="PIRSF" id="PIRSF000429">
    <property type="entry name" value="Ac-CoA_Ac_transf"/>
    <property type="match status" value="1"/>
</dbReference>
<dbReference type="Proteomes" id="UP001589647">
    <property type="component" value="Unassembled WGS sequence"/>
</dbReference>
<proteinExistence type="predicted"/>
<dbReference type="Pfam" id="PF22691">
    <property type="entry name" value="Thiolase_C_1"/>
    <property type="match status" value="1"/>
</dbReference>
<dbReference type="InterPro" id="IPR055140">
    <property type="entry name" value="Thiolase_C_2"/>
</dbReference>
<gene>
    <name evidence="2" type="ORF">ACFFV7_47780</name>
</gene>
<feature type="domain" description="Thiolase C-terminal" evidence="1">
    <location>
        <begin position="248"/>
        <end position="387"/>
    </location>
</feature>
<evidence type="ECO:0000313" key="3">
    <source>
        <dbReference type="Proteomes" id="UP001589647"/>
    </source>
</evidence>
<dbReference type="PROSITE" id="PS51257">
    <property type="entry name" value="PROKAR_LIPOPROTEIN"/>
    <property type="match status" value="1"/>
</dbReference>
<organism evidence="2 3">
    <name type="scientific">Nonomuraea spiralis</name>
    <dbReference type="NCBI Taxonomy" id="46182"/>
    <lineage>
        <taxon>Bacteria</taxon>
        <taxon>Bacillati</taxon>
        <taxon>Actinomycetota</taxon>
        <taxon>Actinomycetes</taxon>
        <taxon>Streptosporangiales</taxon>
        <taxon>Streptosporangiaceae</taxon>
        <taxon>Nonomuraea</taxon>
    </lineage>
</organism>
<dbReference type="SUPFAM" id="SSF53901">
    <property type="entry name" value="Thiolase-like"/>
    <property type="match status" value="2"/>
</dbReference>
<accession>A0ABV5IWL1</accession>
<comment type="caution">
    <text evidence="2">The sequence shown here is derived from an EMBL/GenBank/DDBJ whole genome shotgun (WGS) entry which is preliminary data.</text>
</comment>
<dbReference type="PANTHER" id="PTHR42870:SF1">
    <property type="entry name" value="NON-SPECIFIC LIPID-TRANSFER PROTEIN-LIKE 2"/>
    <property type="match status" value="1"/>
</dbReference>
<dbReference type="InterPro" id="IPR016039">
    <property type="entry name" value="Thiolase-like"/>
</dbReference>
<evidence type="ECO:0000259" key="1">
    <source>
        <dbReference type="Pfam" id="PF22691"/>
    </source>
</evidence>
<dbReference type="CDD" id="cd00829">
    <property type="entry name" value="SCP-x_thiolase"/>
    <property type="match status" value="1"/>
</dbReference>
<protein>
    <submittedName>
        <fullName evidence="2">Acetyl-CoA acetyltransferase</fullName>
    </submittedName>
</protein>
<keyword evidence="3" id="KW-1185">Reference proteome</keyword>
<dbReference type="InterPro" id="IPR002155">
    <property type="entry name" value="Thiolase"/>
</dbReference>